<proteinExistence type="inferred from homology"/>
<dbReference type="GO" id="GO:0030288">
    <property type="term" value="C:outer membrane-bounded periplasmic space"/>
    <property type="evidence" value="ECO:0007669"/>
    <property type="project" value="TreeGrafter"/>
</dbReference>
<gene>
    <name evidence="20" type="ORF">GQN54_02275</name>
</gene>
<sequence>MGLFTMLIYGTAHEWFGELPSFEELENPKSNLASEVYTSDGKVLGKYFYQNRTNVQYEELSEFLPVALIATEDERYNEHSGIDFRSLGRVFIGLVTGQTGSTGGGSTVSQQLAKNLFPRKDLTKFQLVMRKFKEWVIAVRLERQYTKEEIVAMYFNTFDFVNNAVGIKSAATVYFNKTPQELNITESAMLVGMLKNPALFNPLRFYDTTLHRRNVVLTQMIRNGAIDKIAYDTLKTKPLGVDFQRVDHKEGIAPYFREILRSDLKKIFSEIDSTTGELKYRKANGKGYDIYKDGLKIYTTINYEMQSYAEWAMTKYLGEKLQADFFKDLQRKKKNPFDWRVTDEEVDQIMKSAMRRTDRYNVMVGVQCANCGRRGKYVEEITENGVNYFECQADDCHHKRRVTPKDSIDIIFNTPVPMTVFSWKGEIDTVLSPMDSIRYYKSFLQSGLMSMDPNTGHIKAWVGGINSKYFAFDHVAQSKRQVGSTFKPFMYAVAIDEGYSPCYEVPNVAVTFKRGEFGLLKDWSPQNSDPKDVGYNVTLKYGLANSMNTVSSFLMKKFGPDRVVKMARNLGIKSHLDPVPSLVLGVADLSVYEMVGAFGTFANKGIYTEPIYITRIEDKDGNVIKEFIPETKEVISEETAYTMVNLMEGVTSYNYNKAKGKKTAGTGIRLRFQSHEYGGFTGPIAGKTGTTQNNSDGWFIGMMPNLVTGVWVGAEDRSVRFSRTGDGQGANSALPIWGYYMKKVISDSTLKVKNIAFEKPEHQLRIELDCDKTQEDNNFNDNEEPNFGG</sequence>
<keyword evidence="11" id="KW-0133">Cell shape</keyword>
<keyword evidence="7" id="KW-0645">Protease</keyword>
<name>A0A6N9NE75_9FLAO</name>
<feature type="domain" description="Glycosyl transferase family 51" evidence="19">
    <location>
        <begin position="41"/>
        <end position="220"/>
    </location>
</feature>
<comment type="catalytic activity">
    <reaction evidence="17">
        <text>[GlcNAc-(1-&gt;4)-Mur2Ac(oyl-L-Ala-gamma-D-Glu-L-Lys-D-Ala-D-Ala)](n)-di-trans,octa-cis-undecaprenyl diphosphate + beta-D-GlcNAc-(1-&gt;4)-Mur2Ac(oyl-L-Ala-gamma-D-Glu-L-Lys-D-Ala-D-Ala)-di-trans,octa-cis-undecaprenyl diphosphate = [GlcNAc-(1-&gt;4)-Mur2Ac(oyl-L-Ala-gamma-D-Glu-L-Lys-D-Ala-D-Ala)](n+1)-di-trans,octa-cis-undecaprenyl diphosphate + di-trans,octa-cis-undecaprenyl diphosphate + H(+)</text>
        <dbReference type="Rhea" id="RHEA:23708"/>
        <dbReference type="Rhea" id="RHEA-COMP:9602"/>
        <dbReference type="Rhea" id="RHEA-COMP:9603"/>
        <dbReference type="ChEBI" id="CHEBI:15378"/>
        <dbReference type="ChEBI" id="CHEBI:58405"/>
        <dbReference type="ChEBI" id="CHEBI:60033"/>
        <dbReference type="ChEBI" id="CHEBI:78435"/>
        <dbReference type="EC" id="2.4.99.28"/>
    </reaction>
</comment>
<evidence type="ECO:0000256" key="10">
    <source>
        <dbReference type="ARBA" id="ARBA00022801"/>
    </source>
</evidence>
<keyword evidence="15" id="KW-0961">Cell wall biogenesis/degradation</keyword>
<evidence type="ECO:0000313" key="20">
    <source>
        <dbReference type="EMBL" id="NBG64926.1"/>
    </source>
</evidence>
<dbReference type="InterPro" id="IPR023346">
    <property type="entry name" value="Lysozyme-like_dom_sf"/>
</dbReference>
<dbReference type="GO" id="GO:0008360">
    <property type="term" value="P:regulation of cell shape"/>
    <property type="evidence" value="ECO:0007669"/>
    <property type="project" value="UniProtKB-KW"/>
</dbReference>
<evidence type="ECO:0000256" key="11">
    <source>
        <dbReference type="ARBA" id="ARBA00022960"/>
    </source>
</evidence>
<dbReference type="InterPro" id="IPR036950">
    <property type="entry name" value="PBP_transglycosylase"/>
</dbReference>
<evidence type="ECO:0000256" key="1">
    <source>
        <dbReference type="ARBA" id="ARBA00004236"/>
    </source>
</evidence>
<dbReference type="PANTHER" id="PTHR32282">
    <property type="entry name" value="BINDING PROTEIN TRANSPEPTIDASE, PUTATIVE-RELATED"/>
    <property type="match status" value="1"/>
</dbReference>
<evidence type="ECO:0000256" key="8">
    <source>
        <dbReference type="ARBA" id="ARBA00022676"/>
    </source>
</evidence>
<evidence type="ECO:0000313" key="21">
    <source>
        <dbReference type="Proteomes" id="UP000470771"/>
    </source>
</evidence>
<keyword evidence="9" id="KW-0808">Transferase</keyword>
<dbReference type="GO" id="GO:0009002">
    <property type="term" value="F:serine-type D-Ala-D-Ala carboxypeptidase activity"/>
    <property type="evidence" value="ECO:0007669"/>
    <property type="project" value="UniProtKB-EC"/>
</dbReference>
<evidence type="ECO:0000256" key="17">
    <source>
        <dbReference type="ARBA" id="ARBA00049902"/>
    </source>
</evidence>
<comment type="subcellular location">
    <subcellularLocation>
        <location evidence="1">Cell membrane</location>
    </subcellularLocation>
</comment>
<keyword evidence="5" id="KW-1003">Cell membrane</keyword>
<protein>
    <submittedName>
        <fullName evidence="20">Penicillin-binding protein</fullName>
    </submittedName>
</protein>
<keyword evidence="13" id="KW-0472">Membrane</keyword>
<dbReference type="Gene3D" id="1.10.3810.10">
    <property type="entry name" value="Biosynthetic peptidoglycan transglycosylase-like"/>
    <property type="match status" value="1"/>
</dbReference>
<dbReference type="InterPro" id="IPR001264">
    <property type="entry name" value="Glyco_trans_51"/>
</dbReference>
<evidence type="ECO:0000256" key="14">
    <source>
        <dbReference type="ARBA" id="ARBA00023268"/>
    </source>
</evidence>
<dbReference type="PANTHER" id="PTHR32282:SF11">
    <property type="entry name" value="PENICILLIN-BINDING PROTEIN 1B"/>
    <property type="match status" value="1"/>
</dbReference>
<dbReference type="GO" id="GO:0008658">
    <property type="term" value="F:penicillin binding"/>
    <property type="evidence" value="ECO:0007669"/>
    <property type="project" value="InterPro"/>
</dbReference>
<comment type="similarity">
    <text evidence="3">In the C-terminal section; belongs to the transpeptidase family.</text>
</comment>
<dbReference type="Pfam" id="PF00905">
    <property type="entry name" value="Transpeptidase"/>
    <property type="match status" value="1"/>
</dbReference>
<evidence type="ECO:0000256" key="16">
    <source>
        <dbReference type="ARBA" id="ARBA00034000"/>
    </source>
</evidence>
<keyword evidence="14" id="KW-0511">Multifunctional enzyme</keyword>
<dbReference type="EMBL" id="WWNE01000003">
    <property type="protein sequence ID" value="NBG64926.1"/>
    <property type="molecule type" value="Genomic_DNA"/>
</dbReference>
<dbReference type="GO" id="GO:0071555">
    <property type="term" value="P:cell wall organization"/>
    <property type="evidence" value="ECO:0007669"/>
    <property type="project" value="UniProtKB-KW"/>
</dbReference>
<dbReference type="GO" id="GO:0008955">
    <property type="term" value="F:peptidoglycan glycosyltransferase activity"/>
    <property type="evidence" value="ECO:0007669"/>
    <property type="project" value="UniProtKB-EC"/>
</dbReference>
<evidence type="ECO:0000259" key="18">
    <source>
        <dbReference type="Pfam" id="PF00905"/>
    </source>
</evidence>
<comment type="pathway">
    <text evidence="2">Cell wall biogenesis; peptidoglycan biosynthesis.</text>
</comment>
<evidence type="ECO:0000259" key="19">
    <source>
        <dbReference type="Pfam" id="PF00912"/>
    </source>
</evidence>
<dbReference type="Proteomes" id="UP000470771">
    <property type="component" value="Unassembled WGS sequence"/>
</dbReference>
<organism evidence="20 21">
    <name type="scientific">Acidiluteibacter ferrifornacis</name>
    <dbReference type="NCBI Taxonomy" id="2692424"/>
    <lineage>
        <taxon>Bacteria</taxon>
        <taxon>Pseudomonadati</taxon>
        <taxon>Bacteroidota</taxon>
        <taxon>Flavobacteriia</taxon>
        <taxon>Flavobacteriales</taxon>
        <taxon>Cryomorphaceae</taxon>
        <taxon>Acidiluteibacter</taxon>
    </lineage>
</organism>
<evidence type="ECO:0000256" key="9">
    <source>
        <dbReference type="ARBA" id="ARBA00022679"/>
    </source>
</evidence>
<keyword evidence="21" id="KW-1185">Reference proteome</keyword>
<keyword evidence="8" id="KW-0328">Glycosyltransferase</keyword>
<dbReference type="GO" id="GO:0006508">
    <property type="term" value="P:proteolysis"/>
    <property type="evidence" value="ECO:0007669"/>
    <property type="project" value="UniProtKB-KW"/>
</dbReference>
<dbReference type="GO" id="GO:0005886">
    <property type="term" value="C:plasma membrane"/>
    <property type="evidence" value="ECO:0007669"/>
    <property type="project" value="UniProtKB-SubCell"/>
</dbReference>
<evidence type="ECO:0000256" key="2">
    <source>
        <dbReference type="ARBA" id="ARBA00004752"/>
    </source>
</evidence>
<dbReference type="Gene3D" id="3.40.710.10">
    <property type="entry name" value="DD-peptidase/beta-lactamase superfamily"/>
    <property type="match status" value="1"/>
</dbReference>
<dbReference type="SUPFAM" id="SSF56601">
    <property type="entry name" value="beta-lactamase/transpeptidase-like"/>
    <property type="match status" value="1"/>
</dbReference>
<evidence type="ECO:0000256" key="4">
    <source>
        <dbReference type="ARBA" id="ARBA00007739"/>
    </source>
</evidence>
<dbReference type="InterPro" id="IPR001460">
    <property type="entry name" value="PCN-bd_Tpept"/>
</dbReference>
<keyword evidence="10" id="KW-0378">Hydrolase</keyword>
<dbReference type="GO" id="GO:0009252">
    <property type="term" value="P:peptidoglycan biosynthetic process"/>
    <property type="evidence" value="ECO:0007669"/>
    <property type="project" value="UniProtKB-KW"/>
</dbReference>
<evidence type="ECO:0000256" key="15">
    <source>
        <dbReference type="ARBA" id="ARBA00023316"/>
    </source>
</evidence>
<comment type="caution">
    <text evidence="20">The sequence shown here is derived from an EMBL/GenBank/DDBJ whole genome shotgun (WGS) entry which is preliminary data.</text>
</comment>
<keyword evidence="12" id="KW-0573">Peptidoglycan synthesis</keyword>
<comment type="similarity">
    <text evidence="4">In the N-terminal section; belongs to the glycosyltransferase 51 family.</text>
</comment>
<comment type="catalytic activity">
    <reaction evidence="16">
        <text>Preferential cleavage: (Ac)2-L-Lys-D-Ala-|-D-Ala. Also transpeptidation of peptidyl-alanyl moieties that are N-acyl substituents of D-alanine.</text>
        <dbReference type="EC" id="3.4.16.4"/>
    </reaction>
</comment>
<evidence type="ECO:0000256" key="7">
    <source>
        <dbReference type="ARBA" id="ARBA00022670"/>
    </source>
</evidence>
<accession>A0A6N9NE75</accession>
<evidence type="ECO:0000256" key="12">
    <source>
        <dbReference type="ARBA" id="ARBA00022984"/>
    </source>
</evidence>
<evidence type="ECO:0000256" key="13">
    <source>
        <dbReference type="ARBA" id="ARBA00023136"/>
    </source>
</evidence>
<dbReference type="Pfam" id="PF00912">
    <property type="entry name" value="Transgly"/>
    <property type="match status" value="1"/>
</dbReference>
<dbReference type="SUPFAM" id="SSF53955">
    <property type="entry name" value="Lysozyme-like"/>
    <property type="match status" value="1"/>
</dbReference>
<reference evidence="20 21" key="1">
    <citation type="submission" date="2019-12" db="EMBL/GenBank/DDBJ databases">
        <authorList>
            <person name="Zhao J."/>
        </authorList>
    </citation>
    <scope>NUCLEOTIDE SEQUENCE [LARGE SCALE GENOMIC DNA]</scope>
    <source>
        <strain evidence="20 21">S-15</strain>
    </source>
</reference>
<evidence type="ECO:0000256" key="5">
    <source>
        <dbReference type="ARBA" id="ARBA00022475"/>
    </source>
</evidence>
<dbReference type="AlphaFoldDB" id="A0A6N9NE75"/>
<dbReference type="InterPro" id="IPR050396">
    <property type="entry name" value="Glycosyltr_51/Transpeptidase"/>
</dbReference>
<dbReference type="InterPro" id="IPR012338">
    <property type="entry name" value="Beta-lactam/transpept-like"/>
</dbReference>
<evidence type="ECO:0000256" key="3">
    <source>
        <dbReference type="ARBA" id="ARBA00007090"/>
    </source>
</evidence>
<feature type="domain" description="Penicillin-binding protein transpeptidase" evidence="18">
    <location>
        <begin position="451"/>
        <end position="705"/>
    </location>
</feature>
<keyword evidence="6" id="KW-0121">Carboxypeptidase</keyword>
<evidence type="ECO:0000256" key="6">
    <source>
        <dbReference type="ARBA" id="ARBA00022645"/>
    </source>
</evidence>